<evidence type="ECO:0000313" key="3">
    <source>
        <dbReference type="EMBL" id="WCT77763.1"/>
    </source>
</evidence>
<accession>A0ABY7TWZ4</accession>
<gene>
    <name evidence="3" type="ORF">PQ457_01940</name>
</gene>
<evidence type="ECO:0000313" key="4">
    <source>
        <dbReference type="Proteomes" id="UP001218231"/>
    </source>
</evidence>
<keyword evidence="4" id="KW-1185">Reference proteome</keyword>
<dbReference type="SUPFAM" id="SSF46894">
    <property type="entry name" value="C-terminal effector domain of the bipartite response regulators"/>
    <property type="match status" value="1"/>
</dbReference>
<name>A0ABY7TWZ4_9SPHN</name>
<dbReference type="Proteomes" id="UP001218231">
    <property type="component" value="Chromosome"/>
</dbReference>
<organism evidence="3 4">
    <name type="scientific">Novosphingobium humi</name>
    <dbReference type="NCBI Taxonomy" id="2282397"/>
    <lineage>
        <taxon>Bacteria</taxon>
        <taxon>Pseudomonadati</taxon>
        <taxon>Pseudomonadota</taxon>
        <taxon>Alphaproteobacteria</taxon>
        <taxon>Sphingomonadales</taxon>
        <taxon>Sphingomonadaceae</taxon>
        <taxon>Novosphingobium</taxon>
    </lineage>
</organism>
<proteinExistence type="predicted"/>
<protein>
    <submittedName>
        <fullName evidence="3">Helix-turn-helix domain-containing protein</fullName>
    </submittedName>
</protein>
<evidence type="ECO:0000259" key="2">
    <source>
        <dbReference type="Pfam" id="PF00486"/>
    </source>
</evidence>
<dbReference type="InterPro" id="IPR016032">
    <property type="entry name" value="Sig_transdc_resp-reg_C-effctor"/>
</dbReference>
<dbReference type="RefSeq" id="WP_273618124.1">
    <property type="nucleotide sequence ID" value="NZ_CP117417.1"/>
</dbReference>
<evidence type="ECO:0000256" key="1">
    <source>
        <dbReference type="ARBA" id="ARBA00023125"/>
    </source>
</evidence>
<reference evidence="3 4" key="1">
    <citation type="submission" date="2023-02" db="EMBL/GenBank/DDBJ databases">
        <title>Genome sequence of Novosphingobium humi KACC 19094.</title>
        <authorList>
            <person name="Kim S."/>
            <person name="Heo J."/>
            <person name="Kwon S.-W."/>
        </authorList>
    </citation>
    <scope>NUCLEOTIDE SEQUENCE [LARGE SCALE GENOMIC DNA]</scope>
    <source>
        <strain evidence="3 4">KACC 19094</strain>
    </source>
</reference>
<dbReference type="Pfam" id="PF00486">
    <property type="entry name" value="Trans_reg_C"/>
    <property type="match status" value="1"/>
</dbReference>
<dbReference type="InterPro" id="IPR036388">
    <property type="entry name" value="WH-like_DNA-bd_sf"/>
</dbReference>
<sequence>MTAVARIDRCLDVNRGNNSHLKLDDLHQKIFPDEMKVRYLSFSDGSSEERKIWLSEVFHLFEEYSYSENSTNFIATTSSEFDAIFIGGNDVGRMIRVLKSFSPILKNKLKVCILANATPPKRARAVAAGFDDVIDIERTSPVEAVWRSRAMWRRYVQSFEQHFQDQRHDRQLVEIADISRLPRRHKQILLSLVARKGRCLSYHEISNMIGNGIDDVSVKHIQVLICQIRKVLNKDCKIVCEKQRGYRITLEG</sequence>
<dbReference type="InterPro" id="IPR001867">
    <property type="entry name" value="OmpR/PhoB-type_DNA-bd"/>
</dbReference>
<feature type="domain" description="OmpR/PhoB-type" evidence="2">
    <location>
        <begin position="181"/>
        <end position="248"/>
    </location>
</feature>
<keyword evidence="1" id="KW-0238">DNA-binding</keyword>
<dbReference type="Gene3D" id="1.10.10.10">
    <property type="entry name" value="Winged helix-like DNA-binding domain superfamily/Winged helix DNA-binding domain"/>
    <property type="match status" value="1"/>
</dbReference>
<dbReference type="EMBL" id="CP117417">
    <property type="protein sequence ID" value="WCT77763.1"/>
    <property type="molecule type" value="Genomic_DNA"/>
</dbReference>